<evidence type="ECO:0000256" key="1">
    <source>
        <dbReference type="ARBA" id="ARBA00007783"/>
    </source>
</evidence>
<dbReference type="PANTHER" id="PTHR30413">
    <property type="entry name" value="INNER MEMBRANE TRANSPORT PERMEASE"/>
    <property type="match status" value="1"/>
</dbReference>
<keyword evidence="3" id="KW-0472">Membrane</keyword>
<sequence length="184" mass="21175">MADFWIDCLVYISDGIISGSNAITEYSFLVKKMQFMTELLPIVKVTSSLYVHLINSALLIALLLYKGHRPDIYWLQLPYYFISLYVFVLSVAMVASVIQVFIKDFQGVISILMQIGLWGTPVLWDAKMLPAKYQFLVTLNPVNYLVQGYREVFLFKGWFFEHPAKALYFWGVTAAMLLLGMLLF</sequence>
<comment type="caution">
    <text evidence="4">The sequence shown here is derived from an EMBL/GenBank/DDBJ whole genome shotgun (WGS) entry which is preliminary data.</text>
</comment>
<reference evidence="4 5" key="1">
    <citation type="submission" date="2016-09" db="EMBL/GenBank/DDBJ databases">
        <title>Chromobacterium muskegensis sp. nov., an insecticidal bacterium isolated from Sphagnum bogs.</title>
        <authorList>
            <person name="Sparks M.E."/>
            <person name="Blackburn M.B."/>
            <person name="Gundersen-Rindal D.E."/>
            <person name="Mitchell A."/>
            <person name="Farrar R."/>
            <person name="Kuhar D."/>
        </authorList>
    </citation>
    <scope>NUCLEOTIDE SEQUENCE [LARGE SCALE GENOMIC DNA]</scope>
    <source>
        <strain evidence="4 5">14B-1</strain>
    </source>
</reference>
<proteinExistence type="inferred from homology"/>
<evidence type="ECO:0000313" key="4">
    <source>
        <dbReference type="EMBL" id="OHX18191.1"/>
    </source>
</evidence>
<keyword evidence="3" id="KW-1133">Transmembrane helix</keyword>
<feature type="transmembrane region" description="Helical" evidence="3">
    <location>
        <begin position="49"/>
        <end position="65"/>
    </location>
</feature>
<protein>
    <recommendedName>
        <fullName evidence="6">ABC-2 type transporter domain-containing protein</fullName>
    </recommendedName>
</protein>
<keyword evidence="5" id="KW-1185">Reference proteome</keyword>
<organism evidence="4 5">
    <name type="scientific">Chromobacterium sphagni</name>
    <dbReference type="NCBI Taxonomy" id="1903179"/>
    <lineage>
        <taxon>Bacteria</taxon>
        <taxon>Pseudomonadati</taxon>
        <taxon>Pseudomonadota</taxon>
        <taxon>Betaproteobacteria</taxon>
        <taxon>Neisseriales</taxon>
        <taxon>Chromobacteriaceae</taxon>
        <taxon>Chromobacterium</taxon>
    </lineage>
</organism>
<feature type="transmembrane region" description="Helical" evidence="3">
    <location>
        <begin position="166"/>
        <end position="183"/>
    </location>
</feature>
<evidence type="ECO:0000256" key="2">
    <source>
        <dbReference type="ARBA" id="ARBA00022448"/>
    </source>
</evidence>
<gene>
    <name evidence="4" type="ORF">BI344_11770</name>
</gene>
<accession>A0ABX3C922</accession>
<feature type="transmembrane region" description="Helical" evidence="3">
    <location>
        <begin position="77"/>
        <end position="102"/>
    </location>
</feature>
<name>A0ABX3C922_9NEIS</name>
<keyword evidence="3" id="KW-0812">Transmembrane</keyword>
<evidence type="ECO:0000313" key="5">
    <source>
        <dbReference type="Proteomes" id="UP000180280"/>
    </source>
</evidence>
<keyword evidence="2" id="KW-0813">Transport</keyword>
<feature type="non-terminal residue" evidence="4">
    <location>
        <position position="184"/>
    </location>
</feature>
<dbReference type="Proteomes" id="UP000180280">
    <property type="component" value="Unassembled WGS sequence"/>
</dbReference>
<comment type="similarity">
    <text evidence="1">Belongs to the ABC-2 integral membrane protein family.</text>
</comment>
<dbReference type="EMBL" id="MKCT01000061">
    <property type="protein sequence ID" value="OHX18191.1"/>
    <property type="molecule type" value="Genomic_DNA"/>
</dbReference>
<feature type="transmembrane region" description="Helical" evidence="3">
    <location>
        <begin position="108"/>
        <end position="126"/>
    </location>
</feature>
<evidence type="ECO:0008006" key="6">
    <source>
        <dbReference type="Google" id="ProtNLM"/>
    </source>
</evidence>
<dbReference type="RefSeq" id="WP_071114404.1">
    <property type="nucleotide sequence ID" value="NZ_MKCT01000061.1"/>
</dbReference>
<dbReference type="PANTHER" id="PTHR30413:SF10">
    <property type="entry name" value="CAPSULE POLYSACCHARIDE EXPORT INNER-MEMBRANE PROTEIN CTRC"/>
    <property type="match status" value="1"/>
</dbReference>
<evidence type="ECO:0000256" key="3">
    <source>
        <dbReference type="SAM" id="Phobius"/>
    </source>
</evidence>